<dbReference type="OrthoDB" id="9810775at2"/>
<dbReference type="CDD" id="cd01335">
    <property type="entry name" value="Radical_SAM"/>
    <property type="match status" value="1"/>
</dbReference>
<dbReference type="SFLD" id="SFLDG01067">
    <property type="entry name" value="SPASM/twitch_domain_containing"/>
    <property type="match status" value="1"/>
</dbReference>
<reference evidence="6 7" key="1">
    <citation type="submission" date="2020-01" db="EMBL/GenBank/DDBJ databases">
        <title>Whole genome sequence of Heliobacterium gestii DSM 11169.</title>
        <authorList>
            <person name="Kyndt J.A."/>
            <person name="Meyer T.E."/>
        </authorList>
    </citation>
    <scope>NUCLEOTIDE SEQUENCE [LARGE SCALE GENOMIC DNA]</scope>
    <source>
        <strain evidence="6 7">DSM 11169</strain>
    </source>
</reference>
<dbReference type="PANTHER" id="PTHR11228:SF7">
    <property type="entry name" value="PQQA PEPTIDE CYCLASE"/>
    <property type="match status" value="1"/>
</dbReference>
<dbReference type="EMBL" id="WXEX01000006">
    <property type="protein sequence ID" value="MZP43032.1"/>
    <property type="molecule type" value="Genomic_DNA"/>
</dbReference>
<dbReference type="Pfam" id="PF13186">
    <property type="entry name" value="SPASM"/>
    <property type="match status" value="1"/>
</dbReference>
<sequence>MTREATPYSTIKIFAHTDKLEAIRRGERVAPVYIRIKPTNACNHKCDYCHYASGKYLDLEGAEPQNHIPYDKMMEIVNDLGDMGVRAVTFSGGGEPLVYPYILPAMKGLLERNVEISVITNGSRLNGEIADVLTQAKWVRISCDAADGKLYAANRQIPETAFAEVCANIERFAKIKPADCELGINFVITRENADQVYGAGKLFRDLGVNHIKYAARITTDVHGYHASTKAHVIEQLHRVTAELARPGFSIINKYEEDFSLSASFQRGYRFCAIKEIVTVIAADCKVYYCHDKAYLKNGIVGDLKEKSFKEVWFSPETIQKVQCFDAEKECAHHCVYDDRNILINSFLSLNRNHVNFI</sequence>
<evidence type="ECO:0000259" key="5">
    <source>
        <dbReference type="PROSITE" id="PS51918"/>
    </source>
</evidence>
<dbReference type="RefSeq" id="WP_161261607.1">
    <property type="nucleotide sequence ID" value="NZ_JAFBDC010000005.1"/>
</dbReference>
<evidence type="ECO:0000313" key="7">
    <source>
        <dbReference type="Proteomes" id="UP000471031"/>
    </source>
</evidence>
<dbReference type="InterPro" id="IPR006638">
    <property type="entry name" value="Elp3/MiaA/NifB-like_rSAM"/>
</dbReference>
<feature type="domain" description="Radical SAM core" evidence="5">
    <location>
        <begin position="26"/>
        <end position="243"/>
    </location>
</feature>
<dbReference type="GO" id="GO:0046872">
    <property type="term" value="F:metal ion binding"/>
    <property type="evidence" value="ECO:0007669"/>
    <property type="project" value="UniProtKB-KW"/>
</dbReference>
<evidence type="ECO:0000256" key="2">
    <source>
        <dbReference type="ARBA" id="ARBA00022723"/>
    </source>
</evidence>
<keyword evidence="4" id="KW-0411">Iron-sulfur</keyword>
<keyword evidence="3" id="KW-0408">Iron</keyword>
<organism evidence="6 7">
    <name type="scientific">Heliomicrobium gestii</name>
    <name type="common">Heliobacterium gestii</name>
    <dbReference type="NCBI Taxonomy" id="2699"/>
    <lineage>
        <taxon>Bacteria</taxon>
        <taxon>Bacillati</taxon>
        <taxon>Bacillota</taxon>
        <taxon>Clostridia</taxon>
        <taxon>Eubacteriales</taxon>
        <taxon>Heliobacteriaceae</taxon>
        <taxon>Heliomicrobium</taxon>
    </lineage>
</organism>
<dbReference type="Proteomes" id="UP000471031">
    <property type="component" value="Unassembled WGS sequence"/>
</dbReference>
<evidence type="ECO:0000256" key="3">
    <source>
        <dbReference type="ARBA" id="ARBA00023004"/>
    </source>
</evidence>
<keyword evidence="1" id="KW-0949">S-adenosyl-L-methionine</keyword>
<dbReference type="SFLD" id="SFLDS00029">
    <property type="entry name" value="Radical_SAM"/>
    <property type="match status" value="1"/>
</dbReference>
<dbReference type="InterPro" id="IPR013785">
    <property type="entry name" value="Aldolase_TIM"/>
</dbReference>
<evidence type="ECO:0000313" key="6">
    <source>
        <dbReference type="EMBL" id="MZP43032.1"/>
    </source>
</evidence>
<dbReference type="InterPro" id="IPR023885">
    <property type="entry name" value="4Fe4S-binding_SPASM_dom"/>
</dbReference>
<gene>
    <name evidence="6" type="ORF">GTO89_08285</name>
</gene>
<dbReference type="Gene3D" id="3.20.20.70">
    <property type="entry name" value="Aldolase class I"/>
    <property type="match status" value="1"/>
</dbReference>
<evidence type="ECO:0000256" key="4">
    <source>
        <dbReference type="ARBA" id="ARBA00023014"/>
    </source>
</evidence>
<proteinExistence type="predicted"/>
<dbReference type="PANTHER" id="PTHR11228">
    <property type="entry name" value="RADICAL SAM DOMAIN PROTEIN"/>
    <property type="match status" value="1"/>
</dbReference>
<dbReference type="CDD" id="cd21109">
    <property type="entry name" value="SPASM"/>
    <property type="match status" value="1"/>
</dbReference>
<dbReference type="InterPro" id="IPR058240">
    <property type="entry name" value="rSAM_sf"/>
</dbReference>
<dbReference type="PROSITE" id="PS51918">
    <property type="entry name" value="RADICAL_SAM"/>
    <property type="match status" value="1"/>
</dbReference>
<dbReference type="GO" id="GO:0051536">
    <property type="term" value="F:iron-sulfur cluster binding"/>
    <property type="evidence" value="ECO:0007669"/>
    <property type="project" value="UniProtKB-KW"/>
</dbReference>
<dbReference type="GO" id="GO:0003824">
    <property type="term" value="F:catalytic activity"/>
    <property type="evidence" value="ECO:0007669"/>
    <property type="project" value="InterPro"/>
</dbReference>
<dbReference type="SUPFAM" id="SSF102114">
    <property type="entry name" value="Radical SAM enzymes"/>
    <property type="match status" value="1"/>
</dbReference>
<name>A0A845L8S3_HELGE</name>
<dbReference type="InterPro" id="IPR007197">
    <property type="entry name" value="rSAM"/>
</dbReference>
<protein>
    <submittedName>
        <fullName evidence="6">Radical SAM protein</fullName>
    </submittedName>
</protein>
<keyword evidence="2" id="KW-0479">Metal-binding</keyword>
<keyword evidence="7" id="KW-1185">Reference proteome</keyword>
<dbReference type="SMART" id="SM00729">
    <property type="entry name" value="Elp3"/>
    <property type="match status" value="1"/>
</dbReference>
<dbReference type="AlphaFoldDB" id="A0A845L8S3"/>
<comment type="caution">
    <text evidence="6">The sequence shown here is derived from an EMBL/GenBank/DDBJ whole genome shotgun (WGS) entry which is preliminary data.</text>
</comment>
<evidence type="ECO:0000256" key="1">
    <source>
        <dbReference type="ARBA" id="ARBA00022691"/>
    </source>
</evidence>
<dbReference type="Pfam" id="PF04055">
    <property type="entry name" value="Radical_SAM"/>
    <property type="match status" value="1"/>
</dbReference>
<accession>A0A845L8S3</accession>
<dbReference type="InterPro" id="IPR050377">
    <property type="entry name" value="Radical_SAM_PqqE_MftC-like"/>
</dbReference>